<feature type="transmembrane region" description="Helical" evidence="1">
    <location>
        <begin position="90"/>
        <end position="120"/>
    </location>
</feature>
<keyword evidence="3" id="KW-1185">Reference proteome</keyword>
<gene>
    <name evidence="2" type="ordered locus">SGRA_3777</name>
</gene>
<dbReference type="STRING" id="984262.SGRA_3777"/>
<keyword evidence="1" id="KW-1133">Transmembrane helix</keyword>
<dbReference type="KEGG" id="sgn:SGRA_3777"/>
<dbReference type="EMBL" id="CP002831">
    <property type="protein sequence ID" value="AFC26493.1"/>
    <property type="molecule type" value="Genomic_DNA"/>
</dbReference>
<evidence type="ECO:0000256" key="1">
    <source>
        <dbReference type="SAM" id="Phobius"/>
    </source>
</evidence>
<reference evidence="2 3" key="1">
    <citation type="journal article" date="2012" name="Stand. Genomic Sci.">
        <title>Complete genome sequencing and analysis of Saprospira grandis str. Lewin, a predatory marine bacterium.</title>
        <authorList>
            <person name="Saw J.H."/>
            <person name="Yuryev A."/>
            <person name="Kanbe M."/>
            <person name="Hou S."/>
            <person name="Young A.G."/>
            <person name="Aizawa S."/>
            <person name="Alam M."/>
        </authorList>
    </citation>
    <scope>NUCLEOTIDE SEQUENCE [LARGE SCALE GENOMIC DNA]</scope>
    <source>
        <strain evidence="2 3">Lewin</strain>
    </source>
</reference>
<proteinExistence type="predicted"/>
<dbReference type="HOGENOM" id="CLU_1991127_0_0_10"/>
<keyword evidence="1" id="KW-0812">Transmembrane</keyword>
<accession>H6L8C9</accession>
<feature type="transmembrane region" description="Helical" evidence="1">
    <location>
        <begin position="57"/>
        <end position="78"/>
    </location>
</feature>
<sequence length="125" mass="14638">MKLAAARLFAWPNKNIFMHYIIIYWSWLIITFIVFIAGVIEGRNWRRSENFMKQLGYYYGLIAVALIVSYLGYMLVYYNQEGIAWKQAPLITIFSLLASSLPYVYIFILFLSLLVSTLIASWRTS</sequence>
<evidence type="ECO:0000313" key="3">
    <source>
        <dbReference type="Proteomes" id="UP000007519"/>
    </source>
</evidence>
<evidence type="ECO:0000313" key="2">
    <source>
        <dbReference type="EMBL" id="AFC26493.1"/>
    </source>
</evidence>
<keyword evidence="1" id="KW-0472">Membrane</keyword>
<protein>
    <submittedName>
        <fullName evidence="2">Uncharacterized protein</fullName>
    </submittedName>
</protein>
<name>H6L8C9_SAPGL</name>
<organism evidence="2 3">
    <name type="scientific">Saprospira grandis (strain Lewin)</name>
    <dbReference type="NCBI Taxonomy" id="984262"/>
    <lineage>
        <taxon>Bacteria</taxon>
        <taxon>Pseudomonadati</taxon>
        <taxon>Bacteroidota</taxon>
        <taxon>Saprospiria</taxon>
        <taxon>Saprospirales</taxon>
        <taxon>Saprospiraceae</taxon>
        <taxon>Saprospira</taxon>
    </lineage>
</organism>
<feature type="transmembrane region" description="Helical" evidence="1">
    <location>
        <begin position="17"/>
        <end position="37"/>
    </location>
</feature>
<dbReference type="AlphaFoldDB" id="H6L8C9"/>
<dbReference type="Proteomes" id="UP000007519">
    <property type="component" value="Chromosome"/>
</dbReference>